<evidence type="ECO:0000256" key="6">
    <source>
        <dbReference type="SAM" id="MobiDB-lite"/>
    </source>
</evidence>
<dbReference type="InterPro" id="IPR012340">
    <property type="entry name" value="NA-bd_OB-fold"/>
</dbReference>
<comment type="caution">
    <text evidence="9">The sequence shown here is derived from an EMBL/GenBank/DDBJ whole genome shotgun (WGS) entry which is preliminary data.</text>
</comment>
<organism evidence="9 10">
    <name type="scientific">Eragrostis curvula</name>
    <name type="common">weeping love grass</name>
    <dbReference type="NCBI Taxonomy" id="38414"/>
    <lineage>
        <taxon>Eukaryota</taxon>
        <taxon>Viridiplantae</taxon>
        <taxon>Streptophyta</taxon>
        <taxon>Embryophyta</taxon>
        <taxon>Tracheophyta</taxon>
        <taxon>Spermatophyta</taxon>
        <taxon>Magnoliopsida</taxon>
        <taxon>Liliopsida</taxon>
        <taxon>Poales</taxon>
        <taxon>Poaceae</taxon>
        <taxon>PACMAD clade</taxon>
        <taxon>Chloridoideae</taxon>
        <taxon>Eragrostideae</taxon>
        <taxon>Eragrostidinae</taxon>
        <taxon>Eragrostis</taxon>
    </lineage>
</organism>
<evidence type="ECO:0000256" key="4">
    <source>
        <dbReference type="ARBA" id="ARBA00022833"/>
    </source>
</evidence>
<feature type="compositionally biased region" description="Basic and acidic residues" evidence="6">
    <location>
        <begin position="412"/>
        <end position="432"/>
    </location>
</feature>
<evidence type="ECO:0000313" key="10">
    <source>
        <dbReference type="Proteomes" id="UP000324897"/>
    </source>
</evidence>
<feature type="compositionally biased region" description="Basic and acidic residues" evidence="6">
    <location>
        <begin position="312"/>
        <end position="324"/>
    </location>
</feature>
<keyword evidence="4" id="KW-0862">Zinc</keyword>
<feature type="compositionally biased region" description="Basic residues" evidence="6">
    <location>
        <begin position="544"/>
        <end position="557"/>
    </location>
</feature>
<dbReference type="Pfam" id="PF02721">
    <property type="entry name" value="DUF223"/>
    <property type="match status" value="1"/>
</dbReference>
<dbReference type="GO" id="GO:0003677">
    <property type="term" value="F:DNA binding"/>
    <property type="evidence" value="ECO:0007669"/>
    <property type="project" value="UniProtKB-KW"/>
</dbReference>
<feature type="compositionally biased region" description="Basic and acidic residues" evidence="6">
    <location>
        <begin position="354"/>
        <end position="364"/>
    </location>
</feature>
<evidence type="ECO:0000259" key="8">
    <source>
        <dbReference type="Pfam" id="PF08646"/>
    </source>
</evidence>
<dbReference type="GO" id="GO:0008270">
    <property type="term" value="F:zinc ion binding"/>
    <property type="evidence" value="ECO:0007669"/>
    <property type="project" value="UniProtKB-KW"/>
</dbReference>
<dbReference type="Gramene" id="TVT98824">
    <property type="protein sequence ID" value="TVT98824"/>
    <property type="gene ID" value="EJB05_55839"/>
</dbReference>
<evidence type="ECO:0000259" key="7">
    <source>
        <dbReference type="Pfam" id="PF02721"/>
    </source>
</evidence>
<comment type="similarity">
    <text evidence="1">Belongs to the replication factor A protein 1 family.</text>
</comment>
<feature type="non-terminal residue" evidence="9">
    <location>
        <position position="557"/>
    </location>
</feature>
<dbReference type="SUPFAM" id="SSF50249">
    <property type="entry name" value="Nucleic acid-binding proteins"/>
    <property type="match status" value="2"/>
</dbReference>
<feature type="compositionally biased region" description="Basic and acidic residues" evidence="6">
    <location>
        <begin position="517"/>
        <end position="541"/>
    </location>
</feature>
<accession>A0A5J9SHP6</accession>
<gene>
    <name evidence="9" type="ORF">EJB05_55839</name>
</gene>
<dbReference type="OrthoDB" id="675205at2759"/>
<feature type="compositionally biased region" description="Basic residues" evidence="6">
    <location>
        <begin position="395"/>
        <end position="408"/>
    </location>
</feature>
<name>A0A5J9SHP6_9POAL</name>
<feature type="region of interest" description="Disordered" evidence="6">
    <location>
        <begin position="454"/>
        <end position="488"/>
    </location>
</feature>
<evidence type="ECO:0000256" key="2">
    <source>
        <dbReference type="ARBA" id="ARBA00022723"/>
    </source>
</evidence>
<dbReference type="CDD" id="cd04476">
    <property type="entry name" value="RPA1_DBD_C"/>
    <property type="match status" value="1"/>
</dbReference>
<dbReference type="CDD" id="cd04480">
    <property type="entry name" value="RPA1_DBD_A_like"/>
    <property type="match status" value="1"/>
</dbReference>
<keyword evidence="10" id="KW-1185">Reference proteome</keyword>
<reference evidence="9 10" key="1">
    <citation type="journal article" date="2019" name="Sci. Rep.">
        <title>A high-quality genome of Eragrostis curvula grass provides insights into Poaceae evolution and supports new strategies to enhance forage quality.</title>
        <authorList>
            <person name="Carballo J."/>
            <person name="Santos B.A.C.M."/>
            <person name="Zappacosta D."/>
            <person name="Garbus I."/>
            <person name="Selva J.P."/>
            <person name="Gallo C.A."/>
            <person name="Diaz A."/>
            <person name="Albertini E."/>
            <person name="Caccamo M."/>
            <person name="Echenique V."/>
        </authorList>
    </citation>
    <scope>NUCLEOTIDE SEQUENCE [LARGE SCALE GENOMIC DNA]</scope>
    <source>
        <strain evidence="10">cv. Victoria</strain>
        <tissue evidence="9">Leaf</tissue>
    </source>
</reference>
<dbReference type="InterPro" id="IPR047192">
    <property type="entry name" value="Euk_RPA1_DBD_C"/>
</dbReference>
<dbReference type="AlphaFoldDB" id="A0A5J9SHP6"/>
<dbReference type="PANTHER" id="PTHR47165">
    <property type="entry name" value="OS03G0429900 PROTEIN"/>
    <property type="match status" value="1"/>
</dbReference>
<dbReference type="Pfam" id="PF08646">
    <property type="entry name" value="Rep_fac-A_C"/>
    <property type="match status" value="1"/>
</dbReference>
<keyword evidence="5" id="KW-0238">DNA-binding</keyword>
<evidence type="ECO:0008006" key="11">
    <source>
        <dbReference type="Google" id="ProtNLM"/>
    </source>
</evidence>
<protein>
    <recommendedName>
        <fullName evidence="11">Replication factor A C-terminal domain-containing protein</fullName>
    </recommendedName>
</protein>
<dbReference type="InterPro" id="IPR013955">
    <property type="entry name" value="Rep_factor-A_C"/>
</dbReference>
<dbReference type="InterPro" id="IPR003871">
    <property type="entry name" value="RFA1B/D_OB_1st"/>
</dbReference>
<feature type="domain" description="Replication factor A C-terminal" evidence="8">
    <location>
        <begin position="164"/>
        <end position="283"/>
    </location>
</feature>
<keyword evidence="2" id="KW-0479">Metal-binding</keyword>
<dbReference type="Proteomes" id="UP000324897">
    <property type="component" value="Unassembled WGS sequence"/>
</dbReference>
<feature type="region of interest" description="Disordered" evidence="6">
    <location>
        <begin position="303"/>
        <end position="440"/>
    </location>
</feature>
<dbReference type="EMBL" id="RWGY01000802">
    <property type="protein sequence ID" value="TVT98824.1"/>
    <property type="molecule type" value="Genomic_DNA"/>
</dbReference>
<evidence type="ECO:0000256" key="1">
    <source>
        <dbReference type="ARBA" id="ARBA00005690"/>
    </source>
</evidence>
<proteinExistence type="inferred from homology"/>
<feature type="domain" description="Replication protein A 70 kDa DNA-binding subunit B/D first OB fold" evidence="7">
    <location>
        <begin position="3"/>
        <end position="106"/>
    </location>
</feature>
<feature type="region of interest" description="Disordered" evidence="6">
    <location>
        <begin position="512"/>
        <end position="557"/>
    </location>
</feature>
<sequence>MAYKKLRQLTISKQVGWEIKVKIIRMWRSINNVTDELISLDMILMDEQGETIRATIWSNLIESYESKIIEGSVYALSNFKVQEDSKYRPVKNTLKIVFMYNTNIKEVEGQSEELSNEEENVPKLMEIDKSTQGTEEEQMFYNRKTLLDITQMRHHSPIDKDFVFTTKATIDQLKENTAWWYMSCDGCNKMCNTIQNKYYCSRCNKNPETITARYWIRFQISDHTTTTTCTIFDDDAQRLLKINVTSLLDSLDGKSEDVPKLIQQLYGKTFIFQFKLNNENLTEGKPNYLVKRTFIPNDALELRYSNDQTEEEPMKNDSTGRLEDGDVENNTSSECIGAKQRKRKRKRVEDDSDKDCIEIDDPRKSNYKHQKRVEESIHAESGNNSKIDGSNEGKKKIKSKKFKKRKLTSKGTKKDEERCIYDAPEQHEHSNQEESIIQEEESTILDLQSMAEEPLDAGGSSNIIVDRSNNKKRKPKSQKTKRMKINNEANQKDIEKCIDALDEHQHSKKIGCEEEDINKSGSDDEYKEKDTVPVQKKDLPARCKSTRARRTPARYMT</sequence>
<evidence type="ECO:0000256" key="3">
    <source>
        <dbReference type="ARBA" id="ARBA00022771"/>
    </source>
</evidence>
<dbReference type="Gene3D" id="2.40.50.140">
    <property type="entry name" value="Nucleic acid-binding proteins"/>
    <property type="match status" value="2"/>
</dbReference>
<feature type="compositionally biased region" description="Basic residues" evidence="6">
    <location>
        <begin position="470"/>
        <end position="484"/>
    </location>
</feature>
<dbReference type="PANTHER" id="PTHR47165:SF4">
    <property type="entry name" value="OS03G0429900 PROTEIN"/>
    <property type="match status" value="1"/>
</dbReference>
<evidence type="ECO:0000313" key="9">
    <source>
        <dbReference type="EMBL" id="TVT98824.1"/>
    </source>
</evidence>
<evidence type="ECO:0000256" key="5">
    <source>
        <dbReference type="ARBA" id="ARBA00023125"/>
    </source>
</evidence>
<keyword evidence="3" id="KW-0863">Zinc-finger</keyword>